<dbReference type="EMBL" id="CADCXU010014364">
    <property type="protein sequence ID" value="CAB0004037.1"/>
    <property type="molecule type" value="Genomic_DNA"/>
</dbReference>
<feature type="compositionally biased region" description="Basic and acidic residues" evidence="1">
    <location>
        <begin position="524"/>
        <end position="533"/>
    </location>
</feature>
<evidence type="ECO:0000256" key="1">
    <source>
        <dbReference type="SAM" id="MobiDB-lite"/>
    </source>
</evidence>
<gene>
    <name evidence="2" type="ORF">NTEN_LOCUS9514</name>
</gene>
<proteinExistence type="predicted"/>
<feature type="region of interest" description="Disordered" evidence="1">
    <location>
        <begin position="351"/>
        <end position="390"/>
    </location>
</feature>
<evidence type="ECO:0000313" key="2">
    <source>
        <dbReference type="EMBL" id="CAB0004037.1"/>
    </source>
</evidence>
<feature type="compositionally biased region" description="Pro residues" evidence="1">
    <location>
        <begin position="363"/>
        <end position="375"/>
    </location>
</feature>
<feature type="compositionally biased region" description="Polar residues" evidence="1">
    <location>
        <begin position="1294"/>
        <end position="1304"/>
    </location>
</feature>
<protein>
    <submittedName>
        <fullName evidence="2">Uncharacterized protein</fullName>
    </submittedName>
</protein>
<feature type="region of interest" description="Disordered" evidence="1">
    <location>
        <begin position="513"/>
        <end position="533"/>
    </location>
</feature>
<evidence type="ECO:0000313" key="3">
    <source>
        <dbReference type="Proteomes" id="UP000479000"/>
    </source>
</evidence>
<feature type="compositionally biased region" description="Basic and acidic residues" evidence="1">
    <location>
        <begin position="806"/>
        <end position="822"/>
    </location>
</feature>
<keyword evidence="3" id="KW-1185">Reference proteome</keyword>
<name>A0A6H5GJD9_9HEMI</name>
<feature type="region of interest" description="Disordered" evidence="1">
    <location>
        <begin position="1189"/>
        <end position="1361"/>
    </location>
</feature>
<feature type="non-terminal residue" evidence="2">
    <location>
        <position position="1589"/>
    </location>
</feature>
<feature type="compositionally biased region" description="Basic and acidic residues" evidence="1">
    <location>
        <begin position="1275"/>
        <end position="1285"/>
    </location>
</feature>
<feature type="region of interest" description="Disordered" evidence="1">
    <location>
        <begin position="1135"/>
        <end position="1168"/>
    </location>
</feature>
<reference evidence="2 3" key="1">
    <citation type="submission" date="2020-02" db="EMBL/GenBank/DDBJ databases">
        <authorList>
            <person name="Ferguson B K."/>
        </authorList>
    </citation>
    <scope>NUCLEOTIDE SEQUENCE [LARGE SCALE GENOMIC DNA]</scope>
</reference>
<feature type="compositionally biased region" description="Basic residues" evidence="1">
    <location>
        <begin position="1333"/>
        <end position="1360"/>
    </location>
</feature>
<feature type="compositionally biased region" description="Low complexity" evidence="1">
    <location>
        <begin position="726"/>
        <end position="742"/>
    </location>
</feature>
<feature type="region of interest" description="Disordered" evidence="1">
    <location>
        <begin position="718"/>
        <end position="822"/>
    </location>
</feature>
<feature type="region of interest" description="Disordered" evidence="1">
    <location>
        <begin position="106"/>
        <end position="146"/>
    </location>
</feature>
<dbReference type="OrthoDB" id="10690969at2759"/>
<feature type="compositionally biased region" description="Basic and acidic residues" evidence="1">
    <location>
        <begin position="1145"/>
        <end position="1167"/>
    </location>
</feature>
<feature type="region of interest" description="Disordered" evidence="1">
    <location>
        <begin position="440"/>
        <end position="459"/>
    </location>
</feature>
<feature type="region of interest" description="Disordered" evidence="1">
    <location>
        <begin position="217"/>
        <end position="244"/>
    </location>
</feature>
<dbReference type="Proteomes" id="UP000479000">
    <property type="component" value="Unassembled WGS sequence"/>
</dbReference>
<accession>A0A6H5GJD9</accession>
<organism evidence="2 3">
    <name type="scientific">Nesidiocoris tenuis</name>
    <dbReference type="NCBI Taxonomy" id="355587"/>
    <lineage>
        <taxon>Eukaryota</taxon>
        <taxon>Metazoa</taxon>
        <taxon>Ecdysozoa</taxon>
        <taxon>Arthropoda</taxon>
        <taxon>Hexapoda</taxon>
        <taxon>Insecta</taxon>
        <taxon>Pterygota</taxon>
        <taxon>Neoptera</taxon>
        <taxon>Paraneoptera</taxon>
        <taxon>Hemiptera</taxon>
        <taxon>Heteroptera</taxon>
        <taxon>Panheteroptera</taxon>
        <taxon>Cimicomorpha</taxon>
        <taxon>Miridae</taxon>
        <taxon>Dicyphina</taxon>
        <taxon>Nesidiocoris</taxon>
    </lineage>
</organism>
<sequence length="1589" mass="178805">MLFVIEHNISEGLMNRLQAIRFIVVPPTKVLPKYSLIKVPSWKKIYKMDGYEIDLCGTRRPPKRTSSLGVEAGGLSLCNPPVKPDPYVKVSPRTMNADRAEYNSKPVVSTTREPLPPEASQTHGFLEKSRFPVTRTGSSSSSAPGLPSGFRPFLLSPKPWRGRIDSFKEDHLKCGHPVYTGFEYFLGHLWAASAVTSAAMTSEYGYESDYIQESDKYIETSQTIPGEGGRRRRRRKPGQQSRKVQQQCQDNRGCLAKLLASNCWLSYLCWSLCCARPKCPAYSNCPCGPRGPCAKMKPKPCPAIQARRRNGMCKNGPPSCGSPCSTLCKKVFGKNHVHTECCCRCKDNPPLHGRRKKSSRPRASPPPPPPPPPQSADPTEYGSDAALDTPNQDVQPVLAYSKHSNFDYTRQPRIRRLGLKTKLAIPPKRRLKEVQMTKLSGNATPGGLSSRPEKIGMESPTSHKITKTFSTSQGPVRVEQKIELKGTNDSFVIVSHGKACECNLCRAVKNQKKANKQDTIGDSTESRPKSEQMNHDEDCSCRLCRVLWNEFAEQRRSQDETDVPSTLTYSSQWTSIDNYDNQGSLDSSINIVDDKALPLFRPLPAESARPKFLMNGRRKVTIRNRACYCSQCTQRRDVRKLKRKLGEDLGFAEFYKLLQNFSQQYRARQNNIQVYSLHEKRKASERSKKVSKALKPKSKAVSCIPDFLSCKQKTPKNLLERKTGLKKNSSTSKSKSSAPKASDASRKQMLKSPKLSWNNKVKVHYAGSDLANRKRSKKPSVPSRRESVEKQNNSGNVVHLKIQVPKQDESTKKPLETSSRDSDRLLDILREELLTNAIHGKSEPMSVEEAGAIIKLLTKNEPEKHKLPAPNPQQRSPNVDFAYPMSNIMPGDGGEGNMNSLNTYPPSGEIRGISSSPDESFFKVCAKPTDIAEKLTNQKPVEQKPLDPKEDEKPPIVFKDIGVSVKQGKKVAEAASECTCRSTVTSNNVFEKIRNSINMTDSDNAVFEKIINPSCDPAYNGKRTKYGNVTVETHNPICDCEICSSFGTVELLPTSRGETKVDNHDGLVISEKVVRVLHNNGYRNIVTHTEDCNCKICRSIKEHVLKSPPPIQRFQDYQVSQALEDDMFSQRFPHMRGRISGFQRPSHEESRRPTREYKNKKSMDSKKVTHKLVVPHCCATDLLKHYRPPVRHSVEPRRVNTTTVGSSSDNSDSSEEYSSRSDSRGSNHRHHNHLNASKHYDYRVTNRLYDNHGSNSYEPVHKNRNRGLDEDDGFGEFHSEEEEKPHRKYKSKRSSCLSCTSQTRSSHRKTLRKPSLTLHPAIVEESISNSVRSGKRSMKTDHHKQRNSHKSSRSSKRKRQSIVNSVRILGMSNNAKLHSIITDLVKGQPTKNDPKLHVPNRAHVENAPYSSVKIVNYANPNIQNFLKPGCSISSPQTSVAEETIEPNKRSTPNKQTFPRESCPSVLGILDVVSPPLNCSSRLPFGYVSPTEADSAFYMQSKYYANTANHQITCEEWRNKITSYDSPAMLSSSSKMMNPTAKPNKLMIRFSKLFKRAESGINSIRNVLRFQLDKLDAAYEDLRQVLPRNR</sequence>